<accession>A0A5B7ZXD6</accession>
<dbReference type="SUPFAM" id="SSF53335">
    <property type="entry name" value="S-adenosyl-L-methionine-dependent methyltransferases"/>
    <property type="match status" value="1"/>
</dbReference>
<name>A0A5B7ZXD6_9BACT</name>
<feature type="domain" description="Methyltransferase" evidence="1">
    <location>
        <begin position="45"/>
        <end position="140"/>
    </location>
</feature>
<dbReference type="KEGG" id="hyj:FHG12_03215"/>
<gene>
    <name evidence="2" type="ORF">FHG12_03215</name>
</gene>
<dbReference type="InterPro" id="IPR041698">
    <property type="entry name" value="Methyltransf_25"/>
</dbReference>
<dbReference type="Gene3D" id="3.40.50.150">
    <property type="entry name" value="Vaccinia Virus protein VP39"/>
    <property type="match status" value="1"/>
</dbReference>
<dbReference type="OrthoDB" id="836632at2"/>
<organism evidence="2 3">
    <name type="scientific">Hymenobacter jejuensis</name>
    <dbReference type="NCBI Taxonomy" id="2502781"/>
    <lineage>
        <taxon>Bacteria</taxon>
        <taxon>Pseudomonadati</taxon>
        <taxon>Bacteroidota</taxon>
        <taxon>Cytophagia</taxon>
        <taxon>Cytophagales</taxon>
        <taxon>Hymenobacteraceae</taxon>
        <taxon>Hymenobacter</taxon>
    </lineage>
</organism>
<dbReference type="GO" id="GO:0032259">
    <property type="term" value="P:methylation"/>
    <property type="evidence" value="ECO:0007669"/>
    <property type="project" value="UniProtKB-KW"/>
</dbReference>
<dbReference type="CDD" id="cd02440">
    <property type="entry name" value="AdoMet_MTases"/>
    <property type="match status" value="1"/>
</dbReference>
<dbReference type="Proteomes" id="UP000305398">
    <property type="component" value="Chromosome"/>
</dbReference>
<keyword evidence="2" id="KW-0808">Transferase</keyword>
<evidence type="ECO:0000313" key="3">
    <source>
        <dbReference type="Proteomes" id="UP000305398"/>
    </source>
</evidence>
<dbReference type="GO" id="GO:0008168">
    <property type="term" value="F:methyltransferase activity"/>
    <property type="evidence" value="ECO:0007669"/>
    <property type="project" value="UniProtKB-KW"/>
</dbReference>
<evidence type="ECO:0000259" key="1">
    <source>
        <dbReference type="Pfam" id="PF13649"/>
    </source>
</evidence>
<reference evidence="2 3" key="1">
    <citation type="submission" date="2019-06" db="EMBL/GenBank/DDBJ databases">
        <authorList>
            <person name="Srinivasan S."/>
        </authorList>
    </citation>
    <scope>NUCLEOTIDE SEQUENCE [LARGE SCALE GENOMIC DNA]</scope>
    <source>
        <strain evidence="2 3">17J68-5</strain>
    </source>
</reference>
<dbReference type="InterPro" id="IPR029063">
    <property type="entry name" value="SAM-dependent_MTases_sf"/>
</dbReference>
<evidence type="ECO:0000313" key="2">
    <source>
        <dbReference type="EMBL" id="QDA59173.1"/>
    </source>
</evidence>
<dbReference type="InterPro" id="IPR030373">
    <property type="entry name" value="PABS_CS"/>
</dbReference>
<keyword evidence="2" id="KW-0489">Methyltransferase</keyword>
<dbReference type="AlphaFoldDB" id="A0A5B7ZXD6"/>
<dbReference type="PROSITE" id="PS01330">
    <property type="entry name" value="PABS_1"/>
    <property type="match status" value="1"/>
</dbReference>
<protein>
    <submittedName>
        <fullName evidence="2">Class I SAM-dependent methyltransferase</fullName>
    </submittedName>
</protein>
<dbReference type="EMBL" id="CP040896">
    <property type="protein sequence ID" value="QDA59173.1"/>
    <property type="molecule type" value="Genomic_DNA"/>
</dbReference>
<dbReference type="Pfam" id="PF13649">
    <property type="entry name" value="Methyltransf_25"/>
    <property type="match status" value="1"/>
</dbReference>
<dbReference type="RefSeq" id="WP_139514248.1">
    <property type="nucleotide sequence ID" value="NZ_CP040896.1"/>
</dbReference>
<proteinExistence type="predicted"/>
<sequence>MPLPDAGFDRVATFYDPLARLVFGRALQQAQRAALDGLPPGSPNVLIIGGGSGWVLTEVLRRRPTARVVYLEAAPAMLAKSRRLMQQTLPGLLGQVEFRLGTENALLPTEQFDALITFFLLDLFEPIRTRSLVHRLYEARNPSAPWLLADFYPPRWWWQRLLLSTMYQFFRLTTGISGRQLPPFREEMARLGLHIQKQQFFYGGLVEAAVLNEGPAT</sequence>
<keyword evidence="3" id="KW-1185">Reference proteome</keyword>